<comment type="caution">
    <text evidence="1">The sequence shown here is derived from an EMBL/GenBank/DDBJ whole genome shotgun (WGS) entry which is preliminary data.</text>
</comment>
<proteinExistence type="predicted"/>
<evidence type="ECO:0000313" key="2">
    <source>
        <dbReference type="Proteomes" id="UP000765509"/>
    </source>
</evidence>
<accession>A0A9Q3CNS0</accession>
<dbReference type="EMBL" id="AVOT02008510">
    <property type="protein sequence ID" value="MBW0486178.1"/>
    <property type="molecule type" value="Genomic_DNA"/>
</dbReference>
<dbReference type="Proteomes" id="UP000765509">
    <property type="component" value="Unassembled WGS sequence"/>
</dbReference>
<dbReference type="AlphaFoldDB" id="A0A9Q3CNS0"/>
<protein>
    <submittedName>
        <fullName evidence="1">Uncharacterized protein</fullName>
    </submittedName>
</protein>
<keyword evidence="2" id="KW-1185">Reference proteome</keyword>
<organism evidence="1 2">
    <name type="scientific">Austropuccinia psidii MF-1</name>
    <dbReference type="NCBI Taxonomy" id="1389203"/>
    <lineage>
        <taxon>Eukaryota</taxon>
        <taxon>Fungi</taxon>
        <taxon>Dikarya</taxon>
        <taxon>Basidiomycota</taxon>
        <taxon>Pucciniomycotina</taxon>
        <taxon>Pucciniomycetes</taxon>
        <taxon>Pucciniales</taxon>
        <taxon>Sphaerophragmiaceae</taxon>
        <taxon>Austropuccinia</taxon>
    </lineage>
</organism>
<reference evidence="1" key="1">
    <citation type="submission" date="2021-03" db="EMBL/GenBank/DDBJ databases">
        <title>Draft genome sequence of rust myrtle Austropuccinia psidii MF-1, a brazilian biotype.</title>
        <authorList>
            <person name="Quecine M.C."/>
            <person name="Pachon D.M.R."/>
            <person name="Bonatelli M.L."/>
            <person name="Correr F.H."/>
            <person name="Franceschini L.M."/>
            <person name="Leite T.F."/>
            <person name="Margarido G.R.A."/>
            <person name="Almeida C.A."/>
            <person name="Ferrarezi J.A."/>
            <person name="Labate C.A."/>
        </authorList>
    </citation>
    <scope>NUCLEOTIDE SEQUENCE</scope>
    <source>
        <strain evidence="1">MF-1</strain>
    </source>
</reference>
<evidence type="ECO:0000313" key="1">
    <source>
        <dbReference type="EMBL" id="MBW0486178.1"/>
    </source>
</evidence>
<name>A0A9Q3CNS0_9BASI</name>
<gene>
    <name evidence="1" type="ORF">O181_025893</name>
</gene>
<sequence>MAVSPPSHPGSFPRDPSHCLLSSLPQLGSERICQLATSPNDSSSNCPLINYPNLVGASLIASDDSLCGWNSSKQDALGIPRGTNISPWKGIGGLYKGQHHQDNLKIAQKNHFILSYLFL</sequence>